<evidence type="ECO:0000313" key="3">
    <source>
        <dbReference type="Proteomes" id="UP000615446"/>
    </source>
</evidence>
<dbReference type="EMBL" id="BLAL01000080">
    <property type="protein sequence ID" value="GES84464.1"/>
    <property type="molecule type" value="Genomic_DNA"/>
</dbReference>
<keyword evidence="1" id="KW-0812">Transmembrane</keyword>
<keyword evidence="1" id="KW-0472">Membrane</keyword>
<proteinExistence type="predicted"/>
<evidence type="ECO:0000313" key="2">
    <source>
        <dbReference type="EMBL" id="GES84464.1"/>
    </source>
</evidence>
<accession>A0A8H3LFG6</accession>
<protein>
    <submittedName>
        <fullName evidence="2">Uncharacterized protein</fullName>
    </submittedName>
</protein>
<dbReference type="AlphaFoldDB" id="A0A8H3LFG6"/>
<reference evidence="2" key="1">
    <citation type="submission" date="2019-10" db="EMBL/GenBank/DDBJ databases">
        <title>Conservation and host-specific expression of non-tandemly repeated heterogenous ribosome RNA gene in arbuscular mycorrhizal fungi.</title>
        <authorList>
            <person name="Maeda T."/>
            <person name="Kobayashi Y."/>
            <person name="Nakagawa T."/>
            <person name="Ezawa T."/>
            <person name="Yamaguchi K."/>
            <person name="Bino T."/>
            <person name="Nishimoto Y."/>
            <person name="Shigenobu S."/>
            <person name="Kawaguchi M."/>
        </authorList>
    </citation>
    <scope>NUCLEOTIDE SEQUENCE</scope>
    <source>
        <strain evidence="2">HR1</strain>
    </source>
</reference>
<name>A0A8H3LFG6_9GLOM</name>
<dbReference type="Proteomes" id="UP000615446">
    <property type="component" value="Unassembled WGS sequence"/>
</dbReference>
<sequence length="138" mass="15375">MIFRIISRINIMVHLRYLLVLIFTVITFSISVNSTTDGPCTCYTAGSTCGWSMQTVFETYNYLTANIQTLQVSSRAHPLKVVSQGDRASTVLGFPKSECVDDHNRNDLVNDKLSGGITKALCCQYGDPQDNLIQKEVF</sequence>
<evidence type="ECO:0000256" key="1">
    <source>
        <dbReference type="SAM" id="Phobius"/>
    </source>
</evidence>
<comment type="caution">
    <text evidence="2">The sequence shown here is derived from an EMBL/GenBank/DDBJ whole genome shotgun (WGS) entry which is preliminary data.</text>
</comment>
<keyword evidence="1" id="KW-1133">Transmembrane helix</keyword>
<organism evidence="2 3">
    <name type="scientific">Rhizophagus clarus</name>
    <dbReference type="NCBI Taxonomy" id="94130"/>
    <lineage>
        <taxon>Eukaryota</taxon>
        <taxon>Fungi</taxon>
        <taxon>Fungi incertae sedis</taxon>
        <taxon>Mucoromycota</taxon>
        <taxon>Glomeromycotina</taxon>
        <taxon>Glomeromycetes</taxon>
        <taxon>Glomerales</taxon>
        <taxon>Glomeraceae</taxon>
        <taxon>Rhizophagus</taxon>
    </lineage>
</organism>
<feature type="transmembrane region" description="Helical" evidence="1">
    <location>
        <begin position="12"/>
        <end position="32"/>
    </location>
</feature>
<gene>
    <name evidence="2" type="ORF">RCL2_001158100</name>
</gene>